<gene>
    <name evidence="6" type="ORF">H8B19_06650</name>
</gene>
<keyword evidence="3" id="KW-0804">Transcription</keyword>
<protein>
    <submittedName>
        <fullName evidence="6">AraC family transcriptional regulator</fullName>
    </submittedName>
</protein>
<feature type="transmembrane region" description="Helical" evidence="4">
    <location>
        <begin position="97"/>
        <end position="117"/>
    </location>
</feature>
<feature type="transmembrane region" description="Helical" evidence="4">
    <location>
        <begin position="167"/>
        <end position="186"/>
    </location>
</feature>
<dbReference type="SMART" id="SM00342">
    <property type="entry name" value="HTH_ARAC"/>
    <property type="match status" value="1"/>
</dbReference>
<evidence type="ECO:0000313" key="7">
    <source>
        <dbReference type="Proteomes" id="UP000601768"/>
    </source>
</evidence>
<dbReference type="PROSITE" id="PS01124">
    <property type="entry name" value="HTH_ARAC_FAMILY_2"/>
    <property type="match status" value="1"/>
</dbReference>
<keyword evidence="4" id="KW-0812">Transmembrane</keyword>
<name>A0A8J6LXD1_9ALTE</name>
<organism evidence="6 7">
    <name type="scientific">Neptunicella marina</name>
    <dbReference type="NCBI Taxonomy" id="2125989"/>
    <lineage>
        <taxon>Bacteria</taxon>
        <taxon>Pseudomonadati</taxon>
        <taxon>Pseudomonadota</taxon>
        <taxon>Gammaproteobacteria</taxon>
        <taxon>Alteromonadales</taxon>
        <taxon>Alteromonadaceae</taxon>
        <taxon>Neptunicella</taxon>
    </lineage>
</organism>
<evidence type="ECO:0000256" key="2">
    <source>
        <dbReference type="ARBA" id="ARBA00023125"/>
    </source>
</evidence>
<keyword evidence="7" id="KW-1185">Reference proteome</keyword>
<accession>A0A8J6LXD1</accession>
<dbReference type="InterPro" id="IPR018060">
    <property type="entry name" value="HTH_AraC"/>
</dbReference>
<dbReference type="Gene3D" id="1.10.10.60">
    <property type="entry name" value="Homeodomain-like"/>
    <property type="match status" value="2"/>
</dbReference>
<feature type="transmembrane region" description="Helical" evidence="4">
    <location>
        <begin position="137"/>
        <end position="155"/>
    </location>
</feature>
<feature type="transmembrane region" description="Helical" evidence="4">
    <location>
        <begin position="192"/>
        <end position="214"/>
    </location>
</feature>
<keyword evidence="4" id="KW-1133">Transmembrane helix</keyword>
<dbReference type="PANTHER" id="PTHR43280:SF29">
    <property type="entry name" value="ARAC-FAMILY TRANSCRIPTIONAL REGULATOR"/>
    <property type="match status" value="1"/>
</dbReference>
<comment type="caution">
    <text evidence="6">The sequence shown here is derived from an EMBL/GenBank/DDBJ whole genome shotgun (WGS) entry which is preliminary data.</text>
</comment>
<feature type="transmembrane region" description="Helical" evidence="4">
    <location>
        <begin position="40"/>
        <end position="59"/>
    </location>
</feature>
<dbReference type="PANTHER" id="PTHR43280">
    <property type="entry name" value="ARAC-FAMILY TRANSCRIPTIONAL REGULATOR"/>
    <property type="match status" value="1"/>
</dbReference>
<dbReference type="AlphaFoldDB" id="A0A8J6LXD1"/>
<dbReference type="Pfam" id="PF12833">
    <property type="entry name" value="HTH_18"/>
    <property type="match status" value="1"/>
</dbReference>
<dbReference type="Proteomes" id="UP000601768">
    <property type="component" value="Unassembled WGS sequence"/>
</dbReference>
<dbReference type="SUPFAM" id="SSF46689">
    <property type="entry name" value="Homeodomain-like"/>
    <property type="match status" value="1"/>
</dbReference>
<sequence length="354" mass="40314">MDISSQLLFFFSALGVFNGLLLSAYLFFKPQATVSNRLLSLLLLMVSLRIGKSVFFYFYPDLSKAYLQAGLSACFLIGPFLYLYCRCVQAQGHVSRTTYLLHLITPVVAVVGLGIAFPYQSYPQQWGDIAYKFINYFWLFYIVMSTVSLWPLLRARVTTQTRLNHQQILLVTVWAGTSLIWLSYFTSSFTSYIAGALSFSFVFYLTLIITLFNFKQPKTAKYQHKKIEMSDAQNMLEKMDNLMQQQTLYCDANFTLPKLASLLGLSVPKVSQLLNDNKQVSFNDYINALRIDAAKQQLLVKPALGMEHIYEACGYNSQSTFYTAFKKFTGTTPAQFRKNTLNNKSSESVKTSEL</sequence>
<dbReference type="RefSeq" id="WP_186506021.1">
    <property type="nucleotide sequence ID" value="NZ_JACNEP010000004.1"/>
</dbReference>
<keyword evidence="1" id="KW-0805">Transcription regulation</keyword>
<keyword evidence="2" id="KW-0238">DNA-binding</keyword>
<dbReference type="GO" id="GO:0003700">
    <property type="term" value="F:DNA-binding transcription factor activity"/>
    <property type="evidence" value="ECO:0007669"/>
    <property type="project" value="InterPro"/>
</dbReference>
<evidence type="ECO:0000256" key="1">
    <source>
        <dbReference type="ARBA" id="ARBA00023015"/>
    </source>
</evidence>
<reference evidence="6" key="2">
    <citation type="submission" date="2020-08" db="EMBL/GenBank/DDBJ databases">
        <authorList>
            <person name="Lai Q."/>
        </authorList>
    </citation>
    <scope>NUCLEOTIDE SEQUENCE</scope>
    <source>
        <strain evidence="6">S27-2</strain>
    </source>
</reference>
<dbReference type="GO" id="GO:0043565">
    <property type="term" value="F:sequence-specific DNA binding"/>
    <property type="evidence" value="ECO:0007669"/>
    <property type="project" value="InterPro"/>
</dbReference>
<evidence type="ECO:0000256" key="3">
    <source>
        <dbReference type="ARBA" id="ARBA00023163"/>
    </source>
</evidence>
<feature type="transmembrane region" description="Helical" evidence="4">
    <location>
        <begin position="6"/>
        <end position="28"/>
    </location>
</feature>
<evidence type="ECO:0000259" key="5">
    <source>
        <dbReference type="PROSITE" id="PS01124"/>
    </source>
</evidence>
<dbReference type="EMBL" id="JACNEP010000004">
    <property type="protein sequence ID" value="MBC3765549.1"/>
    <property type="molecule type" value="Genomic_DNA"/>
</dbReference>
<feature type="transmembrane region" description="Helical" evidence="4">
    <location>
        <begin position="65"/>
        <end position="85"/>
    </location>
</feature>
<dbReference type="InterPro" id="IPR009057">
    <property type="entry name" value="Homeodomain-like_sf"/>
</dbReference>
<reference evidence="6" key="1">
    <citation type="journal article" date="2018" name="Int. J. Syst. Evol. Microbiol.">
        <title>Neptunicella marina gen. nov., sp. nov., isolated from surface seawater.</title>
        <authorList>
            <person name="Liu X."/>
            <person name="Lai Q."/>
            <person name="Du Y."/>
            <person name="Zhang X."/>
            <person name="Liu Z."/>
            <person name="Sun F."/>
            <person name="Shao Z."/>
        </authorList>
    </citation>
    <scope>NUCLEOTIDE SEQUENCE</scope>
    <source>
        <strain evidence="6">S27-2</strain>
    </source>
</reference>
<evidence type="ECO:0000313" key="6">
    <source>
        <dbReference type="EMBL" id="MBC3765549.1"/>
    </source>
</evidence>
<feature type="domain" description="HTH araC/xylS-type" evidence="5">
    <location>
        <begin position="233"/>
        <end position="339"/>
    </location>
</feature>
<proteinExistence type="predicted"/>
<evidence type="ECO:0000256" key="4">
    <source>
        <dbReference type="SAM" id="Phobius"/>
    </source>
</evidence>
<keyword evidence="4" id="KW-0472">Membrane</keyword>